<feature type="transmembrane region" description="Helical" evidence="1">
    <location>
        <begin position="351"/>
        <end position="374"/>
    </location>
</feature>
<feature type="transmembrane region" description="Helical" evidence="1">
    <location>
        <begin position="55"/>
        <end position="79"/>
    </location>
</feature>
<dbReference type="KEGG" id="cmag:CBW24_15450"/>
<feature type="transmembrane region" description="Helical" evidence="1">
    <location>
        <begin position="316"/>
        <end position="339"/>
    </location>
</feature>
<dbReference type="Pfam" id="PF01970">
    <property type="entry name" value="TctA"/>
    <property type="match status" value="1"/>
</dbReference>
<dbReference type="PANTHER" id="PTHR35342:SF5">
    <property type="entry name" value="TRICARBOXYLIC TRANSPORT PROTEIN"/>
    <property type="match status" value="1"/>
</dbReference>
<feature type="transmembrane region" description="Helical" evidence="1">
    <location>
        <begin position="465"/>
        <end position="487"/>
    </location>
</feature>
<feature type="transmembrane region" description="Helical" evidence="1">
    <location>
        <begin position="106"/>
        <end position="132"/>
    </location>
</feature>
<feature type="domain" description="DUF112" evidence="2">
    <location>
        <begin position="17"/>
        <end position="434"/>
    </location>
</feature>
<keyword evidence="4" id="KW-1185">Reference proteome</keyword>
<dbReference type="EMBL" id="CP021405">
    <property type="protein sequence ID" value="ATI43653.1"/>
    <property type="molecule type" value="Genomic_DNA"/>
</dbReference>
<sequence>MDAILTGFELIMTPVSLGLIFMSVLLGVVIGALPGLSSTMAVALLLPFTIGMEPVVAISMMAALYCAGTFGGSITAILINAPGAPPAVATALDGYPMAQRGEAGRALGIAAISSVCGGLLSLVAFIIAAPLLSKVALSFRPQEYFALTLFGLSMLAAISGKSAPRNLISGMFGVLVSVVGIHLVTGVERFTFGTNFLYDGIDFVPVLIGVFAIAELLKQADARDAAIERIKDVAIRLPGMEDMRRIWKTILRSSAIGTIVGILPAEGTTVAAIMGYNEAKRWSKTPEEFGKGCIEGVAGPEAANNAGTSGAMVPTLALGIPGSGTTAVILAALIMHGFRPGPFLMRETPEILYAIFIAMLIANFAFLFIGLAGAKVFSMITLIPRTFLWPAVFCFSIVGAYAYQQQMFDVWVMLISGLIGFVAMRHGFGPAPFVMGLVLGGLLEKNWSQSMIIFDSNWLLFFNSWIGNLFFALTALSLLSPVIGMLYRRARRRGQGATATAGRAPLPPGD</sequence>
<protein>
    <submittedName>
        <fullName evidence="3">C4-dicarboxylate ABC transporter permease</fullName>
    </submittedName>
</protein>
<feature type="transmembrane region" description="Helical" evidence="1">
    <location>
        <begin position="144"/>
        <end position="160"/>
    </location>
</feature>
<organism evidence="3 4">
    <name type="scientific">Pacificitalea manganoxidans</name>
    <dbReference type="NCBI Taxonomy" id="1411902"/>
    <lineage>
        <taxon>Bacteria</taxon>
        <taxon>Pseudomonadati</taxon>
        <taxon>Pseudomonadota</taxon>
        <taxon>Alphaproteobacteria</taxon>
        <taxon>Rhodobacterales</taxon>
        <taxon>Paracoccaceae</taxon>
        <taxon>Pacificitalea</taxon>
    </lineage>
</organism>
<name>A0A291M3U3_9RHOB</name>
<reference evidence="3 4" key="1">
    <citation type="submission" date="2017-05" db="EMBL/GenBank/DDBJ databases">
        <title>Comparative genomic and metabolic analysis of manganese-oxidizing mechanisms in Celeribater manganoxidans DY25T: its adaption to the environment of polymetallic nodule.</title>
        <authorList>
            <person name="Wang X."/>
        </authorList>
    </citation>
    <scope>NUCLEOTIDE SEQUENCE [LARGE SCALE GENOMIC DNA]</scope>
    <source>
        <strain evidence="3 4">DY25</strain>
        <plasmid evidence="4">pdy25-a</plasmid>
    </source>
</reference>
<feature type="transmembrane region" description="Helical" evidence="1">
    <location>
        <begin position="196"/>
        <end position="214"/>
    </location>
</feature>
<evidence type="ECO:0000313" key="4">
    <source>
        <dbReference type="Proteomes" id="UP000219050"/>
    </source>
</evidence>
<dbReference type="AlphaFoldDB" id="A0A291M3U3"/>
<accession>A0A291M3U3</accession>
<feature type="transmembrane region" description="Helical" evidence="1">
    <location>
        <begin position="166"/>
        <end position="184"/>
    </location>
</feature>
<keyword evidence="1" id="KW-1133">Transmembrane helix</keyword>
<feature type="transmembrane region" description="Helical" evidence="1">
    <location>
        <begin position="20"/>
        <end position="48"/>
    </location>
</feature>
<keyword evidence="1" id="KW-0812">Transmembrane</keyword>
<keyword evidence="3" id="KW-0614">Plasmid</keyword>
<dbReference type="InterPro" id="IPR002823">
    <property type="entry name" value="DUF112_TM"/>
</dbReference>
<proteinExistence type="predicted"/>
<gene>
    <name evidence="3" type="ORF">CBW24_15450</name>
</gene>
<dbReference type="OrthoDB" id="9791872at2"/>
<dbReference type="PANTHER" id="PTHR35342">
    <property type="entry name" value="TRICARBOXYLIC TRANSPORT PROTEIN"/>
    <property type="match status" value="1"/>
</dbReference>
<geneLocation type="plasmid" evidence="4">
    <name>pdy25-a</name>
</geneLocation>
<dbReference type="RefSeq" id="WP_097374384.1">
    <property type="nucleotide sequence ID" value="NZ_CP021405.1"/>
</dbReference>
<feature type="transmembrane region" description="Helical" evidence="1">
    <location>
        <begin position="410"/>
        <end position="428"/>
    </location>
</feature>
<feature type="transmembrane region" description="Helical" evidence="1">
    <location>
        <begin position="386"/>
        <end position="403"/>
    </location>
</feature>
<dbReference type="Proteomes" id="UP000219050">
    <property type="component" value="Plasmid pDY25-A"/>
</dbReference>
<evidence type="ECO:0000313" key="3">
    <source>
        <dbReference type="EMBL" id="ATI43653.1"/>
    </source>
</evidence>
<evidence type="ECO:0000259" key="2">
    <source>
        <dbReference type="Pfam" id="PF01970"/>
    </source>
</evidence>
<keyword evidence="1" id="KW-0472">Membrane</keyword>
<evidence type="ECO:0000256" key="1">
    <source>
        <dbReference type="SAM" id="Phobius"/>
    </source>
</evidence>